<dbReference type="EMBL" id="LJJB01000007">
    <property type="protein sequence ID" value="KQL49754.1"/>
    <property type="molecule type" value="Genomic_DNA"/>
</dbReference>
<accession>A0ABR5NEC9</accession>
<name>A0ABR5NEC9_BRECH</name>
<comment type="caution">
    <text evidence="1">The sequence shown here is derived from an EMBL/GenBank/DDBJ whole genome shotgun (WGS) entry which is preliminary data.</text>
</comment>
<proteinExistence type="predicted"/>
<sequence>MYKVQKTMYRELLEHKGFVDYHQLLRQASDRTAEIVQRMKQQKCTDVQYICQTSGGAGISKSAQWDHRAPLASANFVAKTLSFTKTDQLNPCL</sequence>
<gene>
    <name evidence="1" type="ORF">AN963_08580</name>
</gene>
<keyword evidence="2" id="KW-1185">Reference proteome</keyword>
<dbReference type="Proteomes" id="UP000051063">
    <property type="component" value="Unassembled WGS sequence"/>
</dbReference>
<organism evidence="1 2">
    <name type="scientific">Brevibacillus choshinensis</name>
    <dbReference type="NCBI Taxonomy" id="54911"/>
    <lineage>
        <taxon>Bacteria</taxon>
        <taxon>Bacillati</taxon>
        <taxon>Bacillota</taxon>
        <taxon>Bacilli</taxon>
        <taxon>Bacillales</taxon>
        <taxon>Paenibacillaceae</taxon>
        <taxon>Brevibacillus</taxon>
    </lineage>
</organism>
<evidence type="ECO:0000313" key="1">
    <source>
        <dbReference type="EMBL" id="KQL49754.1"/>
    </source>
</evidence>
<evidence type="ECO:0000313" key="2">
    <source>
        <dbReference type="Proteomes" id="UP000051063"/>
    </source>
</evidence>
<dbReference type="SUPFAM" id="SSF56801">
    <property type="entry name" value="Acetyl-CoA synthetase-like"/>
    <property type="match status" value="1"/>
</dbReference>
<protein>
    <submittedName>
        <fullName evidence="1">Uncharacterized protein</fullName>
    </submittedName>
</protein>
<reference evidence="1 2" key="1">
    <citation type="submission" date="2015-09" db="EMBL/GenBank/DDBJ databases">
        <title>Genome sequencing project for genomic taxonomy and phylogenomics of Bacillus-like bacteria.</title>
        <authorList>
            <person name="Liu B."/>
            <person name="Wang J."/>
            <person name="Zhu Y."/>
            <person name="Liu G."/>
            <person name="Chen Q."/>
            <person name="Chen Z."/>
            <person name="Lan J."/>
            <person name="Che J."/>
            <person name="Ge C."/>
            <person name="Shi H."/>
            <person name="Pan Z."/>
            <person name="Liu X."/>
        </authorList>
    </citation>
    <scope>NUCLEOTIDE SEQUENCE [LARGE SCALE GENOMIC DNA]</scope>
    <source>
        <strain evidence="1 2">DSM 8552</strain>
    </source>
</reference>